<dbReference type="KEGG" id="dsl:Dacsa_0926"/>
<evidence type="ECO:0008006" key="4">
    <source>
        <dbReference type="Google" id="ProtNLM"/>
    </source>
</evidence>
<feature type="signal peptide" evidence="1">
    <location>
        <begin position="1"/>
        <end position="19"/>
    </location>
</feature>
<evidence type="ECO:0000313" key="2">
    <source>
        <dbReference type="EMBL" id="AFZ49656.1"/>
    </source>
</evidence>
<dbReference type="InterPro" id="IPR025478">
    <property type="entry name" value="COP23"/>
</dbReference>
<gene>
    <name evidence="2" type="ORF">Dacsa_0926</name>
</gene>
<dbReference type="STRING" id="13035.Dacsa_0926"/>
<organism evidence="2 3">
    <name type="scientific">Dactylococcopsis salina (strain PCC 8305)</name>
    <name type="common">Myxobactron salinum</name>
    <dbReference type="NCBI Taxonomy" id="13035"/>
    <lineage>
        <taxon>Bacteria</taxon>
        <taxon>Bacillati</taxon>
        <taxon>Cyanobacteriota</taxon>
        <taxon>Cyanophyceae</taxon>
        <taxon>Nodosilineales</taxon>
        <taxon>Cymatolegaceae</taxon>
        <taxon>Dactylococcopsis</taxon>
    </lineage>
</organism>
<reference evidence="2" key="1">
    <citation type="submission" date="2012-04" db="EMBL/GenBank/DDBJ databases">
        <title>Finished genome of Dactylococcopsis salina PCC 8305.</title>
        <authorList>
            <consortium name="US DOE Joint Genome Institute"/>
            <person name="Gugger M."/>
            <person name="Coursin T."/>
            <person name="Rippka R."/>
            <person name="Tandeau De Marsac N."/>
            <person name="Huntemann M."/>
            <person name="Wei C.-L."/>
            <person name="Han J."/>
            <person name="Detter J.C."/>
            <person name="Han C."/>
            <person name="Tapia R."/>
            <person name="Daligault H."/>
            <person name="Chen A."/>
            <person name="Krypides N."/>
            <person name="Mavromatis K."/>
            <person name="Markowitz V."/>
            <person name="Szeto E."/>
            <person name="Ivanova N."/>
            <person name="Ovchinnikova G."/>
            <person name="Pagani I."/>
            <person name="Pati A."/>
            <person name="Goodwin L."/>
            <person name="Peters L."/>
            <person name="Pitluck S."/>
            <person name="Woyke T."/>
            <person name="Kerfeld C."/>
        </authorList>
    </citation>
    <scope>NUCLEOTIDE SEQUENCE [LARGE SCALE GENOMIC DNA]</scope>
    <source>
        <strain evidence="2">PCC 8305</strain>
    </source>
</reference>
<dbReference type="Pfam" id="PF14218">
    <property type="entry name" value="COP23"/>
    <property type="match status" value="1"/>
</dbReference>
<accession>K9YRS3</accession>
<dbReference type="OrthoDB" id="490444at2"/>
<protein>
    <recommendedName>
        <fullName evidence="4">Circadian oscillating protein COP23</fullName>
    </recommendedName>
</protein>
<evidence type="ECO:0000313" key="3">
    <source>
        <dbReference type="Proteomes" id="UP000010482"/>
    </source>
</evidence>
<dbReference type="AlphaFoldDB" id="K9YRS3"/>
<dbReference type="EMBL" id="CP003944">
    <property type="protein sequence ID" value="AFZ49656.1"/>
    <property type="molecule type" value="Genomic_DNA"/>
</dbReference>
<name>K9YRS3_DACS8</name>
<dbReference type="Proteomes" id="UP000010482">
    <property type="component" value="Chromosome"/>
</dbReference>
<sequence length="177" mass="19619">MKTQLLTAFIPLFAVTATALPSTAQEAENMQQSANSSPQEMFRCDLSQETPSTIITGMMSSENPNPIPLINWSEEYFSSPERALSLCQEVSQKLQTFHEEGQLTSLSLMSGEVDGESVICLKNTSESGCNPEQVLFPLETDKNPDVVLYELIAADFKPPRTRGDFPTRINFGVFNFL</sequence>
<evidence type="ECO:0000256" key="1">
    <source>
        <dbReference type="SAM" id="SignalP"/>
    </source>
</evidence>
<keyword evidence="3" id="KW-1185">Reference proteome</keyword>
<dbReference type="HOGENOM" id="CLU_1515474_0_0_3"/>
<dbReference type="eggNOG" id="ENOG5033I34">
    <property type="taxonomic scope" value="Bacteria"/>
</dbReference>
<keyword evidence="1" id="KW-0732">Signal</keyword>
<dbReference type="RefSeq" id="WP_015228667.1">
    <property type="nucleotide sequence ID" value="NC_019780.1"/>
</dbReference>
<feature type="chain" id="PRO_5003938909" description="Circadian oscillating protein COP23" evidence="1">
    <location>
        <begin position="20"/>
        <end position="177"/>
    </location>
</feature>
<proteinExistence type="predicted"/>